<dbReference type="GO" id="GO:0035595">
    <property type="term" value="F:N-acetylglucosaminylinositol deacetylase activity"/>
    <property type="evidence" value="ECO:0007669"/>
    <property type="project" value="UniProtKB-EC"/>
</dbReference>
<evidence type="ECO:0000256" key="5">
    <source>
        <dbReference type="SAM" id="MobiDB-lite"/>
    </source>
</evidence>
<protein>
    <recommendedName>
        <fullName evidence="4">1D-myo-inositol 2-acetamido-2-deoxy-alpha-D-glucopyranoside deacetylase</fullName>
        <shortName evidence="4">GlcNAc-Ins deacetylase</shortName>
        <ecNumber evidence="4">3.5.1.103</ecNumber>
    </recommendedName>
    <alternativeName>
        <fullName evidence="4">N-acetyl-1-D-myo-inositol-2-amino-2-deoxy-alpha-D-glucopyranoside deacetylase</fullName>
    </alternativeName>
</protein>
<dbReference type="SUPFAM" id="SSF102588">
    <property type="entry name" value="LmbE-like"/>
    <property type="match status" value="1"/>
</dbReference>
<evidence type="ECO:0000313" key="7">
    <source>
        <dbReference type="Proteomes" id="UP000199497"/>
    </source>
</evidence>
<dbReference type="InterPro" id="IPR024078">
    <property type="entry name" value="LmbE-like_dom_sf"/>
</dbReference>
<evidence type="ECO:0000256" key="4">
    <source>
        <dbReference type="HAMAP-Rule" id="MF_01696"/>
    </source>
</evidence>
<dbReference type="GO" id="GO:0008270">
    <property type="term" value="F:zinc ion binding"/>
    <property type="evidence" value="ECO:0007669"/>
    <property type="project" value="UniProtKB-UniRule"/>
</dbReference>
<comment type="catalytic activity">
    <reaction evidence="4">
        <text>1D-myo-inositol 2-acetamido-2-deoxy-alpha-D-glucopyranoside + H2O = 1D-myo-inositol 2-amino-2-deoxy-alpha-D-glucopyranoside + acetate</text>
        <dbReference type="Rhea" id="RHEA:26180"/>
        <dbReference type="ChEBI" id="CHEBI:15377"/>
        <dbReference type="ChEBI" id="CHEBI:30089"/>
        <dbReference type="ChEBI" id="CHEBI:52442"/>
        <dbReference type="ChEBI" id="CHEBI:58886"/>
        <dbReference type="EC" id="3.5.1.103"/>
    </reaction>
</comment>
<evidence type="ECO:0000256" key="1">
    <source>
        <dbReference type="ARBA" id="ARBA00022723"/>
    </source>
</evidence>
<gene>
    <name evidence="4" type="primary">mshB</name>
    <name evidence="6" type="ORF">SAMN04487905_102414</name>
</gene>
<feature type="region of interest" description="Disordered" evidence="5">
    <location>
        <begin position="284"/>
        <end position="303"/>
    </location>
</feature>
<comment type="cofactor">
    <cofactor evidence="4">
        <name>Zn(2+)</name>
        <dbReference type="ChEBI" id="CHEBI:29105"/>
    </cofactor>
    <text evidence="4">Binds 1 zinc ion per subunit.</text>
</comment>
<evidence type="ECO:0000256" key="3">
    <source>
        <dbReference type="ARBA" id="ARBA00022833"/>
    </source>
</evidence>
<dbReference type="Pfam" id="PF02585">
    <property type="entry name" value="PIG-L"/>
    <property type="match status" value="1"/>
</dbReference>
<comment type="function">
    <text evidence="4">Catalyzes the deacetylation of 1D-myo-inositol 2-acetamido-2-deoxy-alpha-D-glucopyranoside (GlcNAc-Ins) in the mycothiol biosynthesis pathway.</text>
</comment>
<feature type="compositionally biased region" description="Polar residues" evidence="5">
    <location>
        <begin position="292"/>
        <end position="303"/>
    </location>
</feature>
<feature type="binding site" evidence="4">
    <location>
        <position position="16"/>
    </location>
    <ligand>
        <name>Zn(2+)</name>
        <dbReference type="ChEBI" id="CHEBI:29105"/>
    </ligand>
</feature>
<evidence type="ECO:0000256" key="2">
    <source>
        <dbReference type="ARBA" id="ARBA00022801"/>
    </source>
</evidence>
<dbReference type="EMBL" id="FNJR01000002">
    <property type="protein sequence ID" value="SDP21268.1"/>
    <property type="molecule type" value="Genomic_DNA"/>
</dbReference>
<keyword evidence="1 4" id="KW-0479">Metal-binding</keyword>
<dbReference type="GO" id="GO:0010125">
    <property type="term" value="P:mycothiol biosynthetic process"/>
    <property type="evidence" value="ECO:0007669"/>
    <property type="project" value="UniProtKB-UniRule"/>
</dbReference>
<keyword evidence="7" id="KW-1185">Reference proteome</keyword>
<dbReference type="PANTHER" id="PTHR12993">
    <property type="entry name" value="N-ACETYLGLUCOSAMINYL-PHOSPHATIDYLINOSITOL DE-N-ACETYLASE-RELATED"/>
    <property type="match status" value="1"/>
</dbReference>
<keyword evidence="3 4" id="KW-0862">Zinc</keyword>
<dbReference type="InterPro" id="IPR003737">
    <property type="entry name" value="GlcNAc_PI_deacetylase-related"/>
</dbReference>
<comment type="similarity">
    <text evidence="4">Belongs to the MshB deacetylase family.</text>
</comment>
<keyword evidence="2 4" id="KW-0378">Hydrolase</keyword>
<dbReference type="NCBIfam" id="TIGR03445">
    <property type="entry name" value="mycothiol_MshB"/>
    <property type="match status" value="1"/>
</dbReference>
<dbReference type="STRING" id="405564.SAMN04487905_102414"/>
<proteinExistence type="inferred from homology"/>
<dbReference type="Proteomes" id="UP000199497">
    <property type="component" value="Unassembled WGS sequence"/>
</dbReference>
<reference evidence="7" key="1">
    <citation type="submission" date="2016-10" db="EMBL/GenBank/DDBJ databases">
        <authorList>
            <person name="Varghese N."/>
            <person name="Submissions S."/>
        </authorList>
    </citation>
    <scope>NUCLEOTIDE SEQUENCE [LARGE SCALE GENOMIC DNA]</scope>
    <source>
        <strain evidence="7">DSM 46732</strain>
    </source>
</reference>
<feature type="binding site" evidence="4">
    <location>
        <position position="13"/>
    </location>
    <ligand>
        <name>Zn(2+)</name>
        <dbReference type="ChEBI" id="CHEBI:29105"/>
    </ligand>
</feature>
<dbReference type="AlphaFoldDB" id="A0A1H0QX15"/>
<dbReference type="InterPro" id="IPR017810">
    <property type="entry name" value="Mycothiol_biosynthesis_MshB"/>
</dbReference>
<name>A0A1H0QX15_9ACTN</name>
<dbReference type="PANTHER" id="PTHR12993:SF26">
    <property type="entry name" value="1D-MYO-INOSITOL 2-ACETAMIDO-2-DEOXY-ALPHA-D-GLUCOPYRANOSIDE DEACETYLASE"/>
    <property type="match status" value="1"/>
</dbReference>
<dbReference type="Gene3D" id="3.40.50.10320">
    <property type="entry name" value="LmbE-like"/>
    <property type="match status" value="1"/>
</dbReference>
<dbReference type="HAMAP" id="MF_01696">
    <property type="entry name" value="MshB"/>
    <property type="match status" value="1"/>
</dbReference>
<dbReference type="EC" id="3.5.1.103" evidence="4"/>
<accession>A0A1H0QX15</accession>
<organism evidence="6 7">
    <name type="scientific">Actinopolyspora xinjiangensis</name>
    <dbReference type="NCBI Taxonomy" id="405564"/>
    <lineage>
        <taxon>Bacteria</taxon>
        <taxon>Bacillati</taxon>
        <taxon>Actinomycetota</taxon>
        <taxon>Actinomycetes</taxon>
        <taxon>Actinopolysporales</taxon>
        <taxon>Actinopolysporaceae</taxon>
        <taxon>Actinopolyspora</taxon>
    </lineage>
</organism>
<evidence type="ECO:0000313" key="6">
    <source>
        <dbReference type="EMBL" id="SDP21268.1"/>
    </source>
</evidence>
<feature type="binding site" evidence="4">
    <location>
        <position position="156"/>
    </location>
    <ligand>
        <name>Zn(2+)</name>
        <dbReference type="ChEBI" id="CHEBI:29105"/>
    </ligand>
</feature>
<sequence>MTTAPSLLLVHAHPDDETLWTGGTIARYAAAGARVTLVTCTLGEEGEVIPGELRGLASDRADQLGGYRIGELSRACAALGVTEQRFLGGIGRWRDSGMVWQEHGKTATAAPRTHPRALVAGDPAEQSAQLEAVLREVRPQVVVTYASDGGYGHPDHVRAHELTVAAVRRVPEVRRLFYATPSAADLHEGLRRLAGVAELPFPLPTADQLPAVDPAGITTAVDIADRLPAKLAALRAHRTQVRVWSDGAADGSGTAAYALSNGIGQPVSSTEYYTLGYGDGTAPTTDLFGGLETTSERTGSGDE</sequence>